<accession>A0A8I1MWW4</accession>
<dbReference type="InterPro" id="IPR036457">
    <property type="entry name" value="PPM-type-like_dom_sf"/>
</dbReference>
<dbReference type="CDD" id="cd00143">
    <property type="entry name" value="PP2Cc"/>
    <property type="match status" value="1"/>
</dbReference>
<name>A0A8I1MWW4_THIA3</name>
<proteinExistence type="predicted"/>
<reference evidence="3" key="1">
    <citation type="submission" date="2021-02" db="EMBL/GenBank/DDBJ databases">
        <title>Thiocyanate and organic carbon inputs drive convergent selection for specific autotrophic Afipia and Thiobacillus strains within complex microbiomes.</title>
        <authorList>
            <person name="Huddy R.J."/>
            <person name="Sachdeva R."/>
            <person name="Kadzinga F."/>
            <person name="Kantor R.S."/>
            <person name="Harrison S.T.L."/>
            <person name="Banfield J.F."/>
        </authorList>
    </citation>
    <scope>NUCLEOTIDE SEQUENCE</scope>
    <source>
        <strain evidence="3">SCN18_13_7_16_R3_B_64_19</strain>
    </source>
</reference>
<dbReference type="SMART" id="SM00332">
    <property type="entry name" value="PP2Cc"/>
    <property type="match status" value="1"/>
</dbReference>
<evidence type="ECO:0000259" key="2">
    <source>
        <dbReference type="PROSITE" id="PS51746"/>
    </source>
</evidence>
<evidence type="ECO:0000313" key="4">
    <source>
        <dbReference type="Proteomes" id="UP000664800"/>
    </source>
</evidence>
<gene>
    <name evidence="3" type="ORF">J0I24_09075</name>
</gene>
<dbReference type="Proteomes" id="UP000664800">
    <property type="component" value="Unassembled WGS sequence"/>
</dbReference>
<dbReference type="SUPFAM" id="SSF81606">
    <property type="entry name" value="PP2C-like"/>
    <property type="match status" value="1"/>
</dbReference>
<evidence type="ECO:0000256" key="1">
    <source>
        <dbReference type="SAM" id="MobiDB-lite"/>
    </source>
</evidence>
<sequence>MKFSVYQVSRRGGRATNQDRMGYCYTRESALFALADGLGGHPRGDVAAQLALQTIANLFQQEARPRLRDPQEFLRRSIFRAHEQVQRYAQESGLTDSPRTTVVVCVLQNGAAHWAHVGDSRLYFMRNGAMLTRTRDHSHVEQKHKKDQPSGLSLLQPDGPTRNMLFTCLGSGQLPMIEVGLPQAMRRGDIVLLCSDGLWGQIPESVLVRQFGQQVLSDAVPEVVEMALRQGGADSDNVTALGVEWEADPEELETSLRIETESMQRGGFKSTIQSELADLQVEEMNDADIERSIAEINAAIRQGAARK</sequence>
<feature type="domain" description="PPM-type phosphatase" evidence="2">
    <location>
        <begin position="2"/>
        <end position="245"/>
    </location>
</feature>
<dbReference type="EMBL" id="JAFKMR010000017">
    <property type="protein sequence ID" value="MBN8744445.1"/>
    <property type="molecule type" value="Genomic_DNA"/>
</dbReference>
<feature type="region of interest" description="Disordered" evidence="1">
    <location>
        <begin position="134"/>
        <end position="157"/>
    </location>
</feature>
<dbReference type="RefSeq" id="WP_276730234.1">
    <property type="nucleotide sequence ID" value="NZ_JAFKMR010000017.1"/>
</dbReference>
<dbReference type="Gene3D" id="3.60.40.10">
    <property type="entry name" value="PPM-type phosphatase domain"/>
    <property type="match status" value="1"/>
</dbReference>
<organism evidence="3 4">
    <name type="scientific">Thiomonas arsenitoxydans (strain DSM 22701 / CIP 110005 / 3As)</name>
    <dbReference type="NCBI Taxonomy" id="426114"/>
    <lineage>
        <taxon>Bacteria</taxon>
        <taxon>Pseudomonadati</taxon>
        <taxon>Pseudomonadota</taxon>
        <taxon>Betaproteobacteria</taxon>
        <taxon>Burkholderiales</taxon>
        <taxon>Thiomonas</taxon>
    </lineage>
</organism>
<dbReference type="Pfam" id="PF13672">
    <property type="entry name" value="PP2C_2"/>
    <property type="match status" value="1"/>
</dbReference>
<protein>
    <submittedName>
        <fullName evidence="3">Serine/threonine-protein phosphatase</fullName>
    </submittedName>
</protein>
<comment type="caution">
    <text evidence="3">The sequence shown here is derived from an EMBL/GenBank/DDBJ whole genome shotgun (WGS) entry which is preliminary data.</text>
</comment>
<dbReference type="PROSITE" id="PS51746">
    <property type="entry name" value="PPM_2"/>
    <property type="match status" value="1"/>
</dbReference>
<dbReference type="SMART" id="SM00331">
    <property type="entry name" value="PP2C_SIG"/>
    <property type="match status" value="1"/>
</dbReference>
<dbReference type="InterPro" id="IPR001932">
    <property type="entry name" value="PPM-type_phosphatase-like_dom"/>
</dbReference>
<evidence type="ECO:0000313" key="3">
    <source>
        <dbReference type="EMBL" id="MBN8744445.1"/>
    </source>
</evidence>
<dbReference type="AlphaFoldDB" id="A0A8I1MWW4"/>